<organism evidence="10 11">
    <name type="scientific">Paracoccus versutus</name>
    <name type="common">Thiobacillus versutus</name>
    <dbReference type="NCBI Taxonomy" id="34007"/>
    <lineage>
        <taxon>Bacteria</taxon>
        <taxon>Pseudomonadati</taxon>
        <taxon>Pseudomonadota</taxon>
        <taxon>Alphaproteobacteria</taxon>
        <taxon>Rhodobacterales</taxon>
        <taxon>Paracoccaceae</taxon>
        <taxon>Paracoccus</taxon>
    </lineage>
</organism>
<evidence type="ECO:0000313" key="11">
    <source>
        <dbReference type="Proteomes" id="UP000256941"/>
    </source>
</evidence>
<dbReference type="InterPro" id="IPR050107">
    <property type="entry name" value="ABC_carbohydrate_import_ATPase"/>
</dbReference>
<evidence type="ECO:0000256" key="1">
    <source>
        <dbReference type="ARBA" id="ARBA00022448"/>
    </source>
</evidence>
<dbReference type="CDD" id="cd03215">
    <property type="entry name" value="ABC_Carb_Monos_II"/>
    <property type="match status" value="1"/>
</dbReference>
<dbReference type="EMBL" id="QTUJ01000001">
    <property type="protein sequence ID" value="REF73293.1"/>
    <property type="molecule type" value="Genomic_DNA"/>
</dbReference>
<keyword evidence="4" id="KW-0677">Repeat</keyword>
<dbReference type="InterPro" id="IPR017871">
    <property type="entry name" value="ABC_transporter-like_CS"/>
</dbReference>
<dbReference type="GO" id="GO:0005524">
    <property type="term" value="F:ATP binding"/>
    <property type="evidence" value="ECO:0007669"/>
    <property type="project" value="UniProtKB-KW"/>
</dbReference>
<dbReference type="PANTHER" id="PTHR43790:SF3">
    <property type="entry name" value="D-ALLOSE IMPORT ATP-BINDING PROTEIN ALSA-RELATED"/>
    <property type="match status" value="1"/>
</dbReference>
<proteinExistence type="predicted"/>
<dbReference type="AlphaFoldDB" id="A0A3D9XVZ2"/>
<sequence length="507" mass="54526">MAANEIVMRLDGVRKRFPNGTVALSGVDLEIQKGCVHGLLGANGAGKSTLIKVLSGALRATGGTIYWKGEAVMPSGPRAMQDMGVETIHQHIPLIPTLSVIENIYLGSRSFWRDTKAMRRHFQEVCDRVQYWIDPDAPVGSLSIGARQMVAILQAIAGDAELIVMDEPTASLASEERELVYQIVRRLSRQEDKAILFVSHFIDEIIDLTDEVTVLRDGRAVMHARTDTLDESMIAEAIVGRAIAQMETAGYDRDPSRLDGAPALLELRDLRSPGKLAPLSLTLRKGEVIGIAGLLGSGRSELLHAIFGADPDARGDVVLEGRTLGRSTGAAVAAGIGLVPEDRMELGLIPGFEIWRNISLPALSGVSVGRVMPVEQRERARAVDAIHKLGIKAGSPDELVTELSGGNAQKVTIAKWLYSDVKLFLFDEPTAGIDIGAKTDILILARQLASQGCGVVFVSSEFEELIAVSDRILVMRDGRCIAERAVGQTNEHDLVLLAGGQMAPADA</sequence>
<dbReference type="CDD" id="cd03216">
    <property type="entry name" value="ABC_Carb_Monos_I"/>
    <property type="match status" value="1"/>
</dbReference>
<accession>A0A3D9XVZ2</accession>
<dbReference type="InterPro" id="IPR003593">
    <property type="entry name" value="AAA+_ATPase"/>
</dbReference>
<dbReference type="PANTHER" id="PTHR43790">
    <property type="entry name" value="CARBOHYDRATE TRANSPORT ATP-BINDING PROTEIN MG119-RELATED"/>
    <property type="match status" value="1"/>
</dbReference>
<dbReference type="SUPFAM" id="SSF52540">
    <property type="entry name" value="P-loop containing nucleoside triphosphate hydrolases"/>
    <property type="match status" value="2"/>
</dbReference>
<dbReference type="GO" id="GO:0016887">
    <property type="term" value="F:ATP hydrolysis activity"/>
    <property type="evidence" value="ECO:0007669"/>
    <property type="project" value="InterPro"/>
</dbReference>
<evidence type="ECO:0000256" key="7">
    <source>
        <dbReference type="ARBA" id="ARBA00022967"/>
    </source>
</evidence>
<keyword evidence="8" id="KW-0472">Membrane</keyword>
<dbReference type="RefSeq" id="WP_208861550.1">
    <property type="nucleotide sequence ID" value="NZ_CP038196.1"/>
</dbReference>
<keyword evidence="5" id="KW-0547">Nucleotide-binding</keyword>
<evidence type="ECO:0000256" key="6">
    <source>
        <dbReference type="ARBA" id="ARBA00022840"/>
    </source>
</evidence>
<evidence type="ECO:0000256" key="2">
    <source>
        <dbReference type="ARBA" id="ARBA00022475"/>
    </source>
</evidence>
<dbReference type="PROSITE" id="PS50893">
    <property type="entry name" value="ABC_TRANSPORTER_2"/>
    <property type="match status" value="2"/>
</dbReference>
<dbReference type="SMART" id="SM00382">
    <property type="entry name" value="AAA"/>
    <property type="match status" value="2"/>
</dbReference>
<keyword evidence="7" id="KW-1278">Translocase</keyword>
<evidence type="ECO:0000256" key="3">
    <source>
        <dbReference type="ARBA" id="ARBA00022597"/>
    </source>
</evidence>
<gene>
    <name evidence="10" type="ORF">BDD41_1841</name>
</gene>
<dbReference type="Pfam" id="PF00005">
    <property type="entry name" value="ABC_tran"/>
    <property type="match status" value="2"/>
</dbReference>
<evidence type="ECO:0000259" key="9">
    <source>
        <dbReference type="PROSITE" id="PS50893"/>
    </source>
</evidence>
<protein>
    <submittedName>
        <fullName evidence="10">Monosaccharide ABC transporter ATP-binding protein (CUT2 family)</fullName>
    </submittedName>
</protein>
<keyword evidence="3" id="KW-0762">Sugar transport</keyword>
<evidence type="ECO:0000256" key="8">
    <source>
        <dbReference type="ARBA" id="ARBA00023136"/>
    </source>
</evidence>
<keyword evidence="6 10" id="KW-0067">ATP-binding</keyword>
<dbReference type="PROSITE" id="PS00211">
    <property type="entry name" value="ABC_TRANSPORTER_1"/>
    <property type="match status" value="1"/>
</dbReference>
<dbReference type="InterPro" id="IPR003439">
    <property type="entry name" value="ABC_transporter-like_ATP-bd"/>
</dbReference>
<name>A0A3D9XVZ2_PARVE</name>
<comment type="caution">
    <text evidence="10">The sequence shown here is derived from an EMBL/GenBank/DDBJ whole genome shotgun (WGS) entry which is preliminary data.</text>
</comment>
<evidence type="ECO:0000256" key="4">
    <source>
        <dbReference type="ARBA" id="ARBA00022737"/>
    </source>
</evidence>
<dbReference type="Gene3D" id="3.40.50.300">
    <property type="entry name" value="P-loop containing nucleotide triphosphate hydrolases"/>
    <property type="match status" value="2"/>
</dbReference>
<feature type="domain" description="ABC transporter" evidence="9">
    <location>
        <begin position="256"/>
        <end position="502"/>
    </location>
</feature>
<feature type="domain" description="ABC transporter" evidence="9">
    <location>
        <begin position="8"/>
        <end position="242"/>
    </location>
</feature>
<keyword evidence="2" id="KW-1003">Cell membrane</keyword>
<dbReference type="Proteomes" id="UP000256941">
    <property type="component" value="Unassembled WGS sequence"/>
</dbReference>
<keyword evidence="1" id="KW-0813">Transport</keyword>
<reference evidence="10 11" key="1">
    <citation type="submission" date="2018-08" db="EMBL/GenBank/DDBJ databases">
        <title>Genomic Encyclopedia of Archaeal and Bacterial Type Strains, Phase II (KMG-II): from individual species to whole genera.</title>
        <authorList>
            <person name="Goeker M."/>
        </authorList>
    </citation>
    <scope>NUCLEOTIDE SEQUENCE [LARGE SCALE GENOMIC DNA]</scope>
    <source>
        <strain evidence="10 11">DSM 17099</strain>
    </source>
</reference>
<evidence type="ECO:0000256" key="5">
    <source>
        <dbReference type="ARBA" id="ARBA00022741"/>
    </source>
</evidence>
<dbReference type="InterPro" id="IPR027417">
    <property type="entry name" value="P-loop_NTPase"/>
</dbReference>
<evidence type="ECO:0000313" key="10">
    <source>
        <dbReference type="EMBL" id="REF73293.1"/>
    </source>
</evidence>